<dbReference type="PANTHER" id="PTHR13947">
    <property type="entry name" value="GNAT FAMILY N-ACETYLTRANSFERASE"/>
    <property type="match status" value="1"/>
</dbReference>
<dbReference type="SUPFAM" id="SSF55729">
    <property type="entry name" value="Acyl-CoA N-acyltransferases (Nat)"/>
    <property type="match status" value="1"/>
</dbReference>
<dbReference type="InterPro" id="IPR050769">
    <property type="entry name" value="NAT_camello-type"/>
</dbReference>
<proteinExistence type="predicted"/>
<keyword evidence="2" id="KW-0472">Membrane</keyword>
<dbReference type="InterPro" id="IPR016181">
    <property type="entry name" value="Acyl_CoA_acyltransferase"/>
</dbReference>
<keyword evidence="2" id="KW-1133">Transmembrane helix</keyword>
<dbReference type="AlphaFoldDB" id="A0A8H7QQ37"/>
<keyword evidence="5" id="KW-1185">Reference proteome</keyword>
<dbReference type="Gene3D" id="3.40.630.30">
    <property type="match status" value="1"/>
</dbReference>
<organism evidence="4 5">
    <name type="scientific">Mucor saturninus</name>
    <dbReference type="NCBI Taxonomy" id="64648"/>
    <lineage>
        <taxon>Eukaryota</taxon>
        <taxon>Fungi</taxon>
        <taxon>Fungi incertae sedis</taxon>
        <taxon>Mucoromycota</taxon>
        <taxon>Mucoromycotina</taxon>
        <taxon>Mucoromycetes</taxon>
        <taxon>Mucorales</taxon>
        <taxon>Mucorineae</taxon>
        <taxon>Mucoraceae</taxon>
        <taxon>Mucor</taxon>
    </lineage>
</organism>
<protein>
    <recommendedName>
        <fullName evidence="3">N-acetyltransferase domain-containing protein</fullName>
    </recommendedName>
</protein>
<feature type="transmembrane region" description="Helical" evidence="2">
    <location>
        <begin position="60"/>
        <end position="79"/>
    </location>
</feature>
<dbReference type="GO" id="GO:0008080">
    <property type="term" value="F:N-acetyltransferase activity"/>
    <property type="evidence" value="ECO:0007669"/>
    <property type="project" value="InterPro"/>
</dbReference>
<feature type="transmembrane region" description="Helical" evidence="2">
    <location>
        <begin position="99"/>
        <end position="118"/>
    </location>
</feature>
<feature type="domain" description="N-acetyltransferase" evidence="3">
    <location>
        <begin position="112"/>
        <end position="320"/>
    </location>
</feature>
<dbReference type="InterPro" id="IPR000182">
    <property type="entry name" value="GNAT_dom"/>
</dbReference>
<keyword evidence="1" id="KW-0808">Transferase</keyword>
<name>A0A8H7QQ37_9FUNG</name>
<reference evidence="4" key="1">
    <citation type="submission" date="2020-12" db="EMBL/GenBank/DDBJ databases">
        <title>Metabolic potential, ecology and presence of endohyphal bacteria is reflected in genomic diversity of Mucoromycotina.</title>
        <authorList>
            <person name="Muszewska A."/>
            <person name="Okrasinska A."/>
            <person name="Steczkiewicz K."/>
            <person name="Drgas O."/>
            <person name="Orlowska M."/>
            <person name="Perlinska-Lenart U."/>
            <person name="Aleksandrzak-Piekarczyk T."/>
            <person name="Szatraj K."/>
            <person name="Zielenkiewicz U."/>
            <person name="Pilsyk S."/>
            <person name="Malc E."/>
            <person name="Mieczkowski P."/>
            <person name="Kruszewska J.S."/>
            <person name="Biernat P."/>
            <person name="Pawlowska J."/>
        </authorList>
    </citation>
    <scope>NUCLEOTIDE SEQUENCE</scope>
    <source>
        <strain evidence="4">WA0000017839</strain>
    </source>
</reference>
<dbReference type="Pfam" id="PF00583">
    <property type="entry name" value="Acetyltransf_1"/>
    <property type="match status" value="1"/>
</dbReference>
<dbReference type="CDD" id="cd04301">
    <property type="entry name" value="NAT_SF"/>
    <property type="match status" value="1"/>
</dbReference>
<keyword evidence="2" id="KW-0812">Transmembrane</keyword>
<gene>
    <name evidence="4" type="ORF">INT47_009623</name>
</gene>
<dbReference type="PROSITE" id="PS51186">
    <property type="entry name" value="GNAT"/>
    <property type="match status" value="1"/>
</dbReference>
<evidence type="ECO:0000313" key="4">
    <source>
        <dbReference type="EMBL" id="KAG2196713.1"/>
    </source>
</evidence>
<dbReference type="PANTHER" id="PTHR13947:SF37">
    <property type="entry name" value="LD18367P"/>
    <property type="match status" value="1"/>
</dbReference>
<comment type="caution">
    <text evidence="4">The sequence shown here is derived from an EMBL/GenBank/DDBJ whole genome shotgun (WGS) entry which is preliminary data.</text>
</comment>
<dbReference type="Proteomes" id="UP000603453">
    <property type="component" value="Unassembled WGS sequence"/>
</dbReference>
<accession>A0A8H7QQ37</accession>
<evidence type="ECO:0000259" key="3">
    <source>
        <dbReference type="PROSITE" id="PS51186"/>
    </source>
</evidence>
<dbReference type="OrthoDB" id="2204056at2759"/>
<evidence type="ECO:0000256" key="1">
    <source>
        <dbReference type="ARBA" id="ARBA00022679"/>
    </source>
</evidence>
<dbReference type="EMBL" id="JAEPRD010000141">
    <property type="protein sequence ID" value="KAG2196713.1"/>
    <property type="molecule type" value="Genomic_DNA"/>
</dbReference>
<sequence>MANKSNKKQAPASATAATTAPKYKPKVVLRTYQASDHEEVEYLFRSSSAPLVFESMRSKIWSPATWFIWFGVYTILLLVLPKTVSTRIVELSGWYDTLFRAFITFCWAVVSVIILFVTSDRIELQNYIDEALANDLKDPELYYLNYTLDSDGNKVRKAPEEHMPSHFWVLTLDDEICGMVGLSSNAEDVLDQRTMLPVPWKQFTCAILELLHLPVPAMLEQGRVNDKEIIFANKQVPRTATITRLYVRTDAQTCGFSTLLVNRAMAFAEEHGVNRVYAMVDERNMAAEQILTRRHNFIIMKKHRLNSFGKFRYLYACRVHEWMENNGDKIRKVFKKSETTK</sequence>
<evidence type="ECO:0000313" key="5">
    <source>
        <dbReference type="Proteomes" id="UP000603453"/>
    </source>
</evidence>
<evidence type="ECO:0000256" key="2">
    <source>
        <dbReference type="SAM" id="Phobius"/>
    </source>
</evidence>